<dbReference type="AlphaFoldDB" id="K6CUW2"/>
<dbReference type="Gene3D" id="3.30.70.920">
    <property type="match status" value="1"/>
</dbReference>
<gene>
    <name evidence="1" type="primary">napD</name>
    <name evidence="2" type="ORF">BAZO_15079</name>
</gene>
<keyword evidence="1" id="KW-0963">Cytoplasm</keyword>
<dbReference type="STRING" id="1131731.BAZO_15079"/>
<dbReference type="GO" id="GO:0005737">
    <property type="term" value="C:cytoplasm"/>
    <property type="evidence" value="ECO:0007669"/>
    <property type="project" value="UniProtKB-SubCell"/>
</dbReference>
<comment type="function">
    <text evidence="1">Chaperone for NapA, the catalytic subunit of the periplasmic nitrate reductase. It binds directly and specifically to the twin-arginine signal peptide of NapA, preventing premature interaction with the Tat translocase and premature export.</text>
</comment>
<dbReference type="HAMAP" id="MF_02200">
    <property type="entry name" value="NapD"/>
    <property type="match status" value="1"/>
</dbReference>
<keyword evidence="3" id="KW-1185">Reference proteome</keyword>
<protein>
    <recommendedName>
        <fullName evidence="1">Chaperone NapD</fullName>
    </recommendedName>
    <alternativeName>
        <fullName evidence="1">NapA signal peptide-binding chaperone NapD</fullName>
    </alternativeName>
</protein>
<proteinExistence type="inferred from homology"/>
<dbReference type="RefSeq" id="WP_003332436.1">
    <property type="nucleotide sequence ID" value="NZ_AJLR01000124.1"/>
</dbReference>
<comment type="similarity">
    <text evidence="1">Belongs to the NapD family.</text>
</comment>
<reference evidence="2 3" key="1">
    <citation type="journal article" date="2012" name="Front. Microbiol.">
        <title>Redundancy and modularity in membrane-associated dissimilatory nitrate reduction in Bacillus.</title>
        <authorList>
            <person name="Heylen K."/>
            <person name="Keltjens J."/>
        </authorList>
    </citation>
    <scope>NUCLEOTIDE SEQUENCE [LARGE SCALE GENOMIC DNA]</scope>
    <source>
        <strain evidence="2 3">LMG 9581</strain>
    </source>
</reference>
<comment type="subcellular location">
    <subcellularLocation>
        <location evidence="1">Cytoplasm</location>
    </subcellularLocation>
</comment>
<evidence type="ECO:0000313" key="3">
    <source>
        <dbReference type="Proteomes" id="UP000006315"/>
    </source>
</evidence>
<dbReference type="GeneID" id="89467510"/>
<dbReference type="Proteomes" id="UP000006315">
    <property type="component" value="Unassembled WGS sequence"/>
</dbReference>
<accession>K6CUW2</accession>
<organism evidence="2 3">
    <name type="scientific">Schinkia azotoformans LMG 9581</name>
    <dbReference type="NCBI Taxonomy" id="1131731"/>
    <lineage>
        <taxon>Bacteria</taxon>
        <taxon>Bacillati</taxon>
        <taxon>Bacillota</taxon>
        <taxon>Bacilli</taxon>
        <taxon>Bacillales</taxon>
        <taxon>Bacillaceae</taxon>
        <taxon>Calidifontibacillus/Schinkia group</taxon>
        <taxon>Schinkia</taxon>
    </lineage>
</organism>
<dbReference type="GO" id="GO:0005048">
    <property type="term" value="F:signal sequence binding"/>
    <property type="evidence" value="ECO:0007669"/>
    <property type="project" value="UniProtKB-UniRule"/>
</dbReference>
<dbReference type="Pfam" id="PF03927">
    <property type="entry name" value="NapD"/>
    <property type="match status" value="1"/>
</dbReference>
<dbReference type="InterPro" id="IPR005623">
    <property type="entry name" value="Chaperone_NapD_NO3_reduct"/>
</dbReference>
<sequence>MMISGILILTKEGMAFEVAKKIENIQGVEVHHIVEGSKIVITLEEKSIDQSYQTGKQLEKVPGVLGVNVVYYNFEEAEEALAEAN</sequence>
<dbReference type="GO" id="GO:0051224">
    <property type="term" value="P:negative regulation of protein transport"/>
    <property type="evidence" value="ECO:0007669"/>
    <property type="project" value="UniProtKB-UniRule"/>
</dbReference>
<dbReference type="PATRIC" id="fig|1131731.3.peg.3082"/>
<keyword evidence="1" id="KW-0143">Chaperone</keyword>
<dbReference type="EMBL" id="AJLR01000124">
    <property type="protein sequence ID" value="EKN63997.1"/>
    <property type="molecule type" value="Genomic_DNA"/>
</dbReference>
<evidence type="ECO:0000313" key="2">
    <source>
        <dbReference type="EMBL" id="EKN63997.1"/>
    </source>
</evidence>
<name>K6CUW2_SCHAZ</name>
<comment type="subunit">
    <text evidence="1">Interacts with the cytoplasmic NapA precursor.</text>
</comment>
<comment type="caution">
    <text evidence="2">The sequence shown here is derived from an EMBL/GenBank/DDBJ whole genome shotgun (WGS) entry which is preliminary data.</text>
</comment>
<evidence type="ECO:0000256" key="1">
    <source>
        <dbReference type="HAMAP-Rule" id="MF_02200"/>
    </source>
</evidence>